<evidence type="ECO:0000313" key="4">
    <source>
        <dbReference type="EMBL" id="OGG19155.1"/>
    </source>
</evidence>
<protein>
    <submittedName>
        <fullName evidence="4">Uncharacterized protein</fullName>
    </submittedName>
</protein>
<evidence type="ECO:0000313" key="5">
    <source>
        <dbReference type="Proteomes" id="UP000177871"/>
    </source>
</evidence>
<evidence type="ECO:0000256" key="1">
    <source>
        <dbReference type="ARBA" id="ARBA00022679"/>
    </source>
</evidence>
<sequence>MTIGINGNEANVEHRVGVGQYAYELISNLKVQSTKHHFNTLVYLNSQPRQDMPAPAKYWNYQVFGPQRLWTLTALQKKLIDQKRSGVLPDIFFTPTHYTPLYMPTPSVISIMDLSVERFPEFFKRKDYFQLKYWTQASVLIAKKIITISEHSKKELCNLYAVSPDKVVVTYPGYDSKRFKPVAKNKRSRLVGKLNKYKIEDQKYFLFLGTLQPRKNLTRLIEAFATLGNNNLKLVIVGMNTEGRGGWMQQPIFDKVNQLGLSKKVIFTGFIPDADVPILMAGSKAFVLPSLYEGFGIPPIEAMATGVPVVVSKVSSLPEICGLAATYIDNPYEVGSIQQALQEVLLQTPSQRARKVRLGMEWVKRYNWDNTAKKTLQVLYDAAQR</sequence>
<dbReference type="Pfam" id="PF00534">
    <property type="entry name" value="Glycos_transf_1"/>
    <property type="match status" value="1"/>
</dbReference>
<feature type="domain" description="Glycosyltransferase subfamily 4-like N-terminal" evidence="3">
    <location>
        <begin position="17"/>
        <end position="178"/>
    </location>
</feature>
<feature type="domain" description="Glycosyl transferase family 1" evidence="2">
    <location>
        <begin position="198"/>
        <end position="352"/>
    </location>
</feature>
<organism evidence="4 5">
    <name type="scientific">Candidatus Gottesmanbacteria bacterium RIFCSPHIGHO2_01_FULL_47_48</name>
    <dbReference type="NCBI Taxonomy" id="1798381"/>
    <lineage>
        <taxon>Bacteria</taxon>
        <taxon>Candidatus Gottesmaniibacteriota</taxon>
    </lineage>
</organism>
<dbReference type="Pfam" id="PF13439">
    <property type="entry name" value="Glyco_transf_4"/>
    <property type="match status" value="1"/>
</dbReference>
<gene>
    <name evidence="4" type="ORF">A2721_01925</name>
</gene>
<dbReference type="Gene3D" id="3.40.50.2000">
    <property type="entry name" value="Glycogen Phosphorylase B"/>
    <property type="match status" value="2"/>
</dbReference>
<comment type="caution">
    <text evidence="4">The sequence shown here is derived from an EMBL/GenBank/DDBJ whole genome shotgun (WGS) entry which is preliminary data.</text>
</comment>
<accession>A0A1F6A3A1</accession>
<dbReference type="InterPro" id="IPR028098">
    <property type="entry name" value="Glyco_trans_4-like_N"/>
</dbReference>
<dbReference type="STRING" id="1798381.A2721_01925"/>
<proteinExistence type="predicted"/>
<reference evidence="4 5" key="1">
    <citation type="journal article" date="2016" name="Nat. Commun.">
        <title>Thousands of microbial genomes shed light on interconnected biogeochemical processes in an aquifer system.</title>
        <authorList>
            <person name="Anantharaman K."/>
            <person name="Brown C.T."/>
            <person name="Hug L.A."/>
            <person name="Sharon I."/>
            <person name="Castelle C.J."/>
            <person name="Probst A.J."/>
            <person name="Thomas B.C."/>
            <person name="Singh A."/>
            <person name="Wilkins M.J."/>
            <person name="Karaoz U."/>
            <person name="Brodie E.L."/>
            <person name="Williams K.H."/>
            <person name="Hubbard S.S."/>
            <person name="Banfield J.F."/>
        </authorList>
    </citation>
    <scope>NUCLEOTIDE SEQUENCE [LARGE SCALE GENOMIC DNA]</scope>
</reference>
<dbReference type="AlphaFoldDB" id="A0A1F6A3A1"/>
<keyword evidence="1" id="KW-0808">Transferase</keyword>
<name>A0A1F6A3A1_9BACT</name>
<dbReference type="SUPFAM" id="SSF53756">
    <property type="entry name" value="UDP-Glycosyltransferase/glycogen phosphorylase"/>
    <property type="match status" value="1"/>
</dbReference>
<dbReference type="PANTHER" id="PTHR46401">
    <property type="entry name" value="GLYCOSYLTRANSFERASE WBBK-RELATED"/>
    <property type="match status" value="1"/>
</dbReference>
<dbReference type="GO" id="GO:0016757">
    <property type="term" value="F:glycosyltransferase activity"/>
    <property type="evidence" value="ECO:0007669"/>
    <property type="project" value="InterPro"/>
</dbReference>
<evidence type="ECO:0000259" key="2">
    <source>
        <dbReference type="Pfam" id="PF00534"/>
    </source>
</evidence>
<dbReference type="EMBL" id="MFJK01000009">
    <property type="protein sequence ID" value="OGG19155.1"/>
    <property type="molecule type" value="Genomic_DNA"/>
</dbReference>
<dbReference type="Proteomes" id="UP000177871">
    <property type="component" value="Unassembled WGS sequence"/>
</dbReference>
<dbReference type="CDD" id="cd03809">
    <property type="entry name" value="GT4_MtfB-like"/>
    <property type="match status" value="1"/>
</dbReference>
<dbReference type="InterPro" id="IPR001296">
    <property type="entry name" value="Glyco_trans_1"/>
</dbReference>
<dbReference type="PANTHER" id="PTHR46401:SF2">
    <property type="entry name" value="GLYCOSYLTRANSFERASE WBBK-RELATED"/>
    <property type="match status" value="1"/>
</dbReference>
<dbReference type="GO" id="GO:0009103">
    <property type="term" value="P:lipopolysaccharide biosynthetic process"/>
    <property type="evidence" value="ECO:0007669"/>
    <property type="project" value="TreeGrafter"/>
</dbReference>
<evidence type="ECO:0000259" key="3">
    <source>
        <dbReference type="Pfam" id="PF13439"/>
    </source>
</evidence>